<comment type="caution">
    <text evidence="1">The sequence shown here is derived from an EMBL/GenBank/DDBJ whole genome shotgun (WGS) entry which is preliminary data.</text>
</comment>
<keyword evidence="2" id="KW-1185">Reference proteome</keyword>
<reference evidence="1 2" key="1">
    <citation type="submission" date="2024-01" db="EMBL/GenBank/DDBJ databases">
        <title>Genome assemblies of Stephania.</title>
        <authorList>
            <person name="Yang L."/>
        </authorList>
    </citation>
    <scope>NUCLEOTIDE SEQUENCE [LARGE SCALE GENOMIC DNA]</scope>
    <source>
        <strain evidence="1">YNDBR</strain>
        <tissue evidence="1">Leaf</tissue>
    </source>
</reference>
<organism evidence="1 2">
    <name type="scientific">Stephania yunnanensis</name>
    <dbReference type="NCBI Taxonomy" id="152371"/>
    <lineage>
        <taxon>Eukaryota</taxon>
        <taxon>Viridiplantae</taxon>
        <taxon>Streptophyta</taxon>
        <taxon>Embryophyta</taxon>
        <taxon>Tracheophyta</taxon>
        <taxon>Spermatophyta</taxon>
        <taxon>Magnoliopsida</taxon>
        <taxon>Ranunculales</taxon>
        <taxon>Menispermaceae</taxon>
        <taxon>Menispermoideae</taxon>
        <taxon>Cissampelideae</taxon>
        <taxon>Stephania</taxon>
    </lineage>
</organism>
<sequence>MVDYRPCSLSTIVVSIFSGYNSNSGKGSGVDSFLDLPLDYYHDAIVWELGNVVGRTIKVDINISIENKGYFARVAIELDFFKPMLSSFHVDDCWLDAEYEGVPLVRNDIRDSRTQDHG</sequence>
<name>A0AAP0Q015_9MAGN</name>
<evidence type="ECO:0000313" key="2">
    <source>
        <dbReference type="Proteomes" id="UP001420932"/>
    </source>
</evidence>
<evidence type="ECO:0000313" key="1">
    <source>
        <dbReference type="EMBL" id="KAK9160809.1"/>
    </source>
</evidence>
<proteinExistence type="predicted"/>
<dbReference type="Proteomes" id="UP001420932">
    <property type="component" value="Unassembled WGS sequence"/>
</dbReference>
<dbReference type="AlphaFoldDB" id="A0AAP0Q015"/>
<dbReference type="EMBL" id="JBBNAF010000003">
    <property type="protein sequence ID" value="KAK9160809.1"/>
    <property type="molecule type" value="Genomic_DNA"/>
</dbReference>
<accession>A0AAP0Q015</accession>
<protein>
    <submittedName>
        <fullName evidence="1">Uncharacterized protein</fullName>
    </submittedName>
</protein>
<gene>
    <name evidence="1" type="ORF">Syun_007150</name>
</gene>